<dbReference type="EMBL" id="BRXS01000002">
    <property type="protein sequence ID" value="GLC24681.1"/>
    <property type="molecule type" value="Genomic_DNA"/>
</dbReference>
<keyword evidence="1" id="KW-0472">Membrane</keyword>
<organism evidence="2 3">
    <name type="scientific">Roseisolibacter agri</name>
    <dbReference type="NCBI Taxonomy" id="2014610"/>
    <lineage>
        <taxon>Bacteria</taxon>
        <taxon>Pseudomonadati</taxon>
        <taxon>Gemmatimonadota</taxon>
        <taxon>Gemmatimonadia</taxon>
        <taxon>Gemmatimonadales</taxon>
        <taxon>Gemmatimonadaceae</taxon>
        <taxon>Roseisolibacter</taxon>
    </lineage>
</organism>
<keyword evidence="1" id="KW-1133">Transmembrane helix</keyword>
<evidence type="ECO:0000256" key="1">
    <source>
        <dbReference type="SAM" id="Phobius"/>
    </source>
</evidence>
<gene>
    <name evidence="2" type="ORF">rosag_11940</name>
</gene>
<evidence type="ECO:0000313" key="3">
    <source>
        <dbReference type="Proteomes" id="UP001161325"/>
    </source>
</evidence>
<evidence type="ECO:0008006" key="4">
    <source>
        <dbReference type="Google" id="ProtNLM"/>
    </source>
</evidence>
<accession>A0AA37Q9B5</accession>
<name>A0AA37Q9B5_9BACT</name>
<keyword evidence="1" id="KW-0812">Transmembrane</keyword>
<keyword evidence="3" id="KW-1185">Reference proteome</keyword>
<dbReference type="PROSITE" id="PS51257">
    <property type="entry name" value="PROKAR_LIPOPROTEIN"/>
    <property type="match status" value="1"/>
</dbReference>
<sequence>MTRRALRIAVLAGLLAPVLVGGCRTWKSRAGAPRDAVASAYGRTLRVTFVRRDDPGALDTLVLRDARVDGDSIVGSSGWTGDAAQRRRAIALADVREVASPRVHPMRTAALVVGPLALVASAVAAFVVWTPISY</sequence>
<dbReference type="RefSeq" id="WP_284349128.1">
    <property type="nucleotide sequence ID" value="NZ_BRXS01000002.1"/>
</dbReference>
<proteinExistence type="predicted"/>
<dbReference type="AlphaFoldDB" id="A0AA37Q9B5"/>
<reference evidence="2" key="1">
    <citation type="submission" date="2022-08" db="EMBL/GenBank/DDBJ databases">
        <title>Draft genome sequencing of Roseisolibacter agri AW1220.</title>
        <authorList>
            <person name="Tobiishi Y."/>
            <person name="Tonouchi A."/>
        </authorList>
    </citation>
    <scope>NUCLEOTIDE SEQUENCE</scope>
    <source>
        <strain evidence="2">AW1220</strain>
    </source>
</reference>
<dbReference type="Proteomes" id="UP001161325">
    <property type="component" value="Unassembled WGS sequence"/>
</dbReference>
<evidence type="ECO:0000313" key="2">
    <source>
        <dbReference type="EMBL" id="GLC24681.1"/>
    </source>
</evidence>
<comment type="caution">
    <text evidence="2">The sequence shown here is derived from an EMBL/GenBank/DDBJ whole genome shotgun (WGS) entry which is preliminary data.</text>
</comment>
<feature type="transmembrane region" description="Helical" evidence="1">
    <location>
        <begin position="109"/>
        <end position="129"/>
    </location>
</feature>
<protein>
    <recommendedName>
        <fullName evidence="4">Lipoprotein</fullName>
    </recommendedName>
</protein>